<protein>
    <submittedName>
        <fullName evidence="4">DNA processing protein DprA</fullName>
    </submittedName>
</protein>
<dbReference type="PANTHER" id="PTHR43022:SF1">
    <property type="entry name" value="PROTEIN SMF"/>
    <property type="match status" value="1"/>
</dbReference>
<dbReference type="InterPro" id="IPR036388">
    <property type="entry name" value="WH-like_DNA-bd_sf"/>
</dbReference>
<dbReference type="OrthoDB" id="9785707at2"/>
<comment type="similarity">
    <text evidence="1">Belongs to the DprA/Smf family.</text>
</comment>
<dbReference type="InterPro" id="IPR057666">
    <property type="entry name" value="DrpA_SLOG"/>
</dbReference>
<name>A0A3S1AHF8_9CYAN</name>
<reference evidence="4" key="1">
    <citation type="submission" date="2018-12" db="EMBL/GenBank/DDBJ databases">
        <authorList>
            <person name="Will S."/>
            <person name="Neumann-Schaal M."/>
            <person name="Henke P."/>
        </authorList>
    </citation>
    <scope>NUCLEOTIDE SEQUENCE</scope>
    <source>
        <strain evidence="4">PCC 7102</strain>
    </source>
</reference>
<accession>A0A3S1AHF8</accession>
<feature type="domain" description="Smf/DprA SLOG" evidence="2">
    <location>
        <begin position="83"/>
        <end position="295"/>
    </location>
</feature>
<dbReference type="InterPro" id="IPR003488">
    <property type="entry name" value="DprA"/>
</dbReference>
<evidence type="ECO:0000313" key="5">
    <source>
        <dbReference type="Proteomes" id="UP000271624"/>
    </source>
</evidence>
<dbReference type="SUPFAM" id="SSF47781">
    <property type="entry name" value="RuvA domain 2-like"/>
    <property type="match status" value="1"/>
</dbReference>
<keyword evidence="5" id="KW-1185">Reference proteome</keyword>
<dbReference type="AlphaFoldDB" id="A0A3S1AHF8"/>
<evidence type="ECO:0000313" key="4">
    <source>
        <dbReference type="EMBL" id="RUT00849.1"/>
    </source>
</evidence>
<proteinExistence type="inferred from homology"/>
<dbReference type="PANTHER" id="PTHR43022">
    <property type="entry name" value="PROTEIN SMF"/>
    <property type="match status" value="1"/>
</dbReference>
<dbReference type="Pfam" id="PF17782">
    <property type="entry name" value="WHD_DprA"/>
    <property type="match status" value="1"/>
</dbReference>
<dbReference type="Gene3D" id="3.40.50.450">
    <property type="match status" value="1"/>
</dbReference>
<dbReference type="RefSeq" id="WP_127085371.1">
    <property type="nucleotide sequence ID" value="NZ_RSCL01000022.1"/>
</dbReference>
<evidence type="ECO:0000259" key="2">
    <source>
        <dbReference type="Pfam" id="PF02481"/>
    </source>
</evidence>
<sequence length="372" mass="40923">MSERAYWLAWSQISGVGPVLLQRLYQHFGSLQAAWSVKSSELGAVEGFGFNTIQKVGKERANFNKTNHPEEFLAQHLKENPNFWTLVDDEYPRLLMETASPPPILYYRGAVELEENLGQKGLIGIVGTRQPSEYGIRWTRQISTALAKNGFTVVSGMAEGIDSESHVAALKAEGRTIAVFGTGVDVVYPAKNQKLYQQILKQGIVVSEFNSKTPPDRTHFPRRNRIIAGLCRAVLVMEAPIKSGALITADYANEFGRDVYALPGRVDDYNSQGCLKLIAQGATPIPSELDELIKMLGAIPQFDSIPATVKTALPQLEPELQKVIETVSMDSTAFDIIIQQTGMAPGLVSSALLQLELMGLIAQLPGMRYQRC</sequence>
<evidence type="ECO:0000259" key="3">
    <source>
        <dbReference type="Pfam" id="PF17782"/>
    </source>
</evidence>
<dbReference type="InterPro" id="IPR041614">
    <property type="entry name" value="DprA_WH"/>
</dbReference>
<dbReference type="EMBL" id="RSCL01000022">
    <property type="protein sequence ID" value="RUT00849.1"/>
    <property type="molecule type" value="Genomic_DNA"/>
</dbReference>
<dbReference type="Proteomes" id="UP000271624">
    <property type="component" value="Unassembled WGS sequence"/>
</dbReference>
<organism evidence="4 5">
    <name type="scientific">Dulcicalothrix desertica PCC 7102</name>
    <dbReference type="NCBI Taxonomy" id="232991"/>
    <lineage>
        <taxon>Bacteria</taxon>
        <taxon>Bacillati</taxon>
        <taxon>Cyanobacteriota</taxon>
        <taxon>Cyanophyceae</taxon>
        <taxon>Nostocales</taxon>
        <taxon>Calotrichaceae</taxon>
        <taxon>Dulcicalothrix</taxon>
    </lineage>
</organism>
<dbReference type="Gene3D" id="1.10.10.10">
    <property type="entry name" value="Winged helix-like DNA-binding domain superfamily/Winged helix DNA-binding domain"/>
    <property type="match status" value="1"/>
</dbReference>
<dbReference type="InterPro" id="IPR010994">
    <property type="entry name" value="RuvA_2-like"/>
</dbReference>
<comment type="caution">
    <text evidence="4">The sequence shown here is derived from an EMBL/GenBank/DDBJ whole genome shotgun (WGS) entry which is preliminary data.</text>
</comment>
<gene>
    <name evidence="4" type="ORF">DSM106972_072580</name>
</gene>
<reference evidence="4" key="2">
    <citation type="journal article" date="2019" name="Genome Biol. Evol.">
        <title>Day and night: Metabolic profiles and evolutionary relationships of six axenic non-marine cyanobacteria.</title>
        <authorList>
            <person name="Will S.E."/>
            <person name="Henke P."/>
            <person name="Boedeker C."/>
            <person name="Huang S."/>
            <person name="Brinkmann H."/>
            <person name="Rohde M."/>
            <person name="Jarek M."/>
            <person name="Friedl T."/>
            <person name="Seufert S."/>
            <person name="Schumacher M."/>
            <person name="Overmann J."/>
            <person name="Neumann-Schaal M."/>
            <person name="Petersen J."/>
        </authorList>
    </citation>
    <scope>NUCLEOTIDE SEQUENCE [LARGE SCALE GENOMIC DNA]</scope>
    <source>
        <strain evidence="4">PCC 7102</strain>
    </source>
</reference>
<dbReference type="SUPFAM" id="SSF102405">
    <property type="entry name" value="MCP/YpsA-like"/>
    <property type="match status" value="1"/>
</dbReference>
<evidence type="ECO:0000256" key="1">
    <source>
        <dbReference type="ARBA" id="ARBA00006525"/>
    </source>
</evidence>
<dbReference type="GO" id="GO:0009294">
    <property type="term" value="P:DNA-mediated transformation"/>
    <property type="evidence" value="ECO:0007669"/>
    <property type="project" value="InterPro"/>
</dbReference>
<feature type="domain" description="DprA winged helix" evidence="3">
    <location>
        <begin position="311"/>
        <end position="367"/>
    </location>
</feature>
<dbReference type="NCBIfam" id="TIGR00732">
    <property type="entry name" value="dprA"/>
    <property type="match status" value="1"/>
</dbReference>
<dbReference type="Pfam" id="PF02481">
    <property type="entry name" value="DNA_processg_A"/>
    <property type="match status" value="1"/>
</dbReference>